<feature type="repeat" description="Solcar" evidence="6">
    <location>
        <begin position="49"/>
        <end position="139"/>
    </location>
</feature>
<dbReference type="Pfam" id="PF00153">
    <property type="entry name" value="Mito_carr"/>
    <property type="match status" value="3"/>
</dbReference>
<dbReference type="PANTHER" id="PTHR24089">
    <property type="entry name" value="SOLUTE CARRIER FAMILY 25"/>
    <property type="match status" value="1"/>
</dbReference>
<dbReference type="PROSITE" id="PS50920">
    <property type="entry name" value="SOLCAR"/>
    <property type="match status" value="3"/>
</dbReference>
<evidence type="ECO:0000256" key="2">
    <source>
        <dbReference type="ARBA" id="ARBA00022448"/>
    </source>
</evidence>
<dbReference type="KEGG" id="spar:SPRG_02007"/>
<feature type="transmembrane region" description="Helical" evidence="8">
    <location>
        <begin position="205"/>
        <end position="227"/>
    </location>
</feature>
<keyword evidence="2 7" id="KW-0813">Transport</keyword>
<evidence type="ECO:0000256" key="7">
    <source>
        <dbReference type="RuleBase" id="RU000488"/>
    </source>
</evidence>
<evidence type="ECO:0008006" key="11">
    <source>
        <dbReference type="Google" id="ProtNLM"/>
    </source>
</evidence>
<organism evidence="9 10">
    <name type="scientific">Saprolegnia parasitica (strain CBS 223.65)</name>
    <dbReference type="NCBI Taxonomy" id="695850"/>
    <lineage>
        <taxon>Eukaryota</taxon>
        <taxon>Sar</taxon>
        <taxon>Stramenopiles</taxon>
        <taxon>Oomycota</taxon>
        <taxon>Saprolegniomycetes</taxon>
        <taxon>Saprolegniales</taxon>
        <taxon>Saprolegniaceae</taxon>
        <taxon>Saprolegnia</taxon>
    </lineage>
</organism>
<dbReference type="GO" id="GO:0016020">
    <property type="term" value="C:membrane"/>
    <property type="evidence" value="ECO:0007669"/>
    <property type="project" value="UniProtKB-SubCell"/>
</dbReference>
<dbReference type="InterPro" id="IPR023395">
    <property type="entry name" value="MCP_dom_sf"/>
</dbReference>
<sequence>MQEKELWTNLVVAVVCIAIILLPSVLFRVPKHLDRVPAQKKKQKTYAKLDVWEGAVAGAVAGGATRVLAAPLDLLKIRFQVHAAPSTPHDLGTRLLRAVAHIYGEEGVRTFWRGNVAATGLWVSYAAIQFACYQALQNSVVRHDHTLSWVWYSGSGAIAGVVATVATYPLDLCRTVLASQGVPKVFPNMRSFASHMYANQGPRGFFQGLSPTVLQIAPYMGLSFGIYSTLADLSTTHPVLHAIGNGAIAGFVSKLIVYPLDTVKKRMQMQGIPRPAAYGASIPRYASSWRCGLDIVRREGIAGLYKGTVPSLIKSGVTHSCTFTVYEATVSVLRRLDAA</sequence>
<evidence type="ECO:0000256" key="1">
    <source>
        <dbReference type="ARBA" id="ARBA00004141"/>
    </source>
</evidence>
<dbReference type="SUPFAM" id="SSF103506">
    <property type="entry name" value="Mitochondrial carrier"/>
    <property type="match status" value="1"/>
</dbReference>
<dbReference type="OMA" id="MYVCYGA"/>
<dbReference type="VEuPathDB" id="FungiDB:SPRG_02007"/>
<dbReference type="GO" id="GO:0055085">
    <property type="term" value="P:transmembrane transport"/>
    <property type="evidence" value="ECO:0007669"/>
    <property type="project" value="InterPro"/>
</dbReference>
<keyword evidence="8" id="KW-1133">Transmembrane helix</keyword>
<dbReference type="Proteomes" id="UP000030745">
    <property type="component" value="Unassembled WGS sequence"/>
</dbReference>
<comment type="similarity">
    <text evidence="7">Belongs to the mitochondrial carrier (TC 2.A.29) family.</text>
</comment>
<feature type="transmembrane region" description="Helical" evidence="8">
    <location>
        <begin position="6"/>
        <end position="27"/>
    </location>
</feature>
<dbReference type="InterPro" id="IPR018108">
    <property type="entry name" value="MCP_transmembrane"/>
</dbReference>
<dbReference type="EMBL" id="KK583193">
    <property type="protein sequence ID" value="KDO33195.1"/>
    <property type="molecule type" value="Genomic_DNA"/>
</dbReference>
<evidence type="ECO:0000256" key="4">
    <source>
        <dbReference type="ARBA" id="ARBA00022737"/>
    </source>
</evidence>
<evidence type="ECO:0000256" key="6">
    <source>
        <dbReference type="PROSITE-ProRule" id="PRU00282"/>
    </source>
</evidence>
<dbReference type="Gene3D" id="1.50.40.10">
    <property type="entry name" value="Mitochondrial carrier domain"/>
    <property type="match status" value="1"/>
</dbReference>
<reference evidence="9 10" key="1">
    <citation type="journal article" date="2013" name="PLoS Genet.">
        <title>Distinctive expansion of potential virulence genes in the genome of the oomycete fish pathogen Saprolegnia parasitica.</title>
        <authorList>
            <person name="Jiang R.H."/>
            <person name="de Bruijn I."/>
            <person name="Haas B.J."/>
            <person name="Belmonte R."/>
            <person name="Lobach L."/>
            <person name="Christie J."/>
            <person name="van den Ackerveken G."/>
            <person name="Bottin A."/>
            <person name="Bulone V."/>
            <person name="Diaz-Moreno S.M."/>
            <person name="Dumas B."/>
            <person name="Fan L."/>
            <person name="Gaulin E."/>
            <person name="Govers F."/>
            <person name="Grenville-Briggs L.J."/>
            <person name="Horner N.R."/>
            <person name="Levin J.Z."/>
            <person name="Mammella M."/>
            <person name="Meijer H.J."/>
            <person name="Morris P."/>
            <person name="Nusbaum C."/>
            <person name="Oome S."/>
            <person name="Phillips A.J."/>
            <person name="van Rooyen D."/>
            <person name="Rzeszutek E."/>
            <person name="Saraiva M."/>
            <person name="Secombes C.J."/>
            <person name="Seidl M.F."/>
            <person name="Snel B."/>
            <person name="Stassen J.H."/>
            <person name="Sykes S."/>
            <person name="Tripathy S."/>
            <person name="van den Berg H."/>
            <person name="Vega-Arreguin J.C."/>
            <person name="Wawra S."/>
            <person name="Young S.K."/>
            <person name="Zeng Q."/>
            <person name="Dieguez-Uribeondo J."/>
            <person name="Russ C."/>
            <person name="Tyler B.M."/>
            <person name="van West P."/>
        </authorList>
    </citation>
    <scope>NUCLEOTIDE SEQUENCE [LARGE SCALE GENOMIC DNA]</scope>
    <source>
        <strain evidence="9 10">CBS 223.65</strain>
    </source>
</reference>
<dbReference type="AlphaFoldDB" id="A0A067CVE4"/>
<name>A0A067CVE4_SAPPC</name>
<keyword evidence="4" id="KW-0677">Repeat</keyword>
<evidence type="ECO:0000313" key="10">
    <source>
        <dbReference type="Proteomes" id="UP000030745"/>
    </source>
</evidence>
<dbReference type="GeneID" id="24124578"/>
<evidence type="ECO:0000256" key="8">
    <source>
        <dbReference type="SAM" id="Phobius"/>
    </source>
</evidence>
<feature type="repeat" description="Solcar" evidence="6">
    <location>
        <begin position="237"/>
        <end position="332"/>
    </location>
</feature>
<dbReference type="PRINTS" id="PR00926">
    <property type="entry name" value="MITOCARRIER"/>
</dbReference>
<proteinExistence type="inferred from homology"/>
<dbReference type="OrthoDB" id="18574at2759"/>
<gene>
    <name evidence="9" type="ORF">SPRG_02007</name>
</gene>
<accession>A0A067CVE4</accession>
<feature type="repeat" description="Solcar" evidence="6">
    <location>
        <begin position="147"/>
        <end position="233"/>
    </location>
</feature>
<dbReference type="STRING" id="695850.A0A067CVE4"/>
<evidence type="ECO:0000256" key="3">
    <source>
        <dbReference type="ARBA" id="ARBA00022692"/>
    </source>
</evidence>
<protein>
    <recommendedName>
        <fullName evidence="11">Mitochondrial thiamine pyrophosphate carrier 1</fullName>
    </recommendedName>
</protein>
<dbReference type="RefSeq" id="XP_012195956.1">
    <property type="nucleotide sequence ID" value="XM_012340566.1"/>
</dbReference>
<evidence type="ECO:0000256" key="5">
    <source>
        <dbReference type="ARBA" id="ARBA00023136"/>
    </source>
</evidence>
<feature type="transmembrane region" description="Helical" evidence="8">
    <location>
        <begin position="239"/>
        <end position="260"/>
    </location>
</feature>
<keyword evidence="5 6" id="KW-0472">Membrane</keyword>
<comment type="subcellular location">
    <subcellularLocation>
        <location evidence="1">Membrane</location>
        <topology evidence="1">Multi-pass membrane protein</topology>
    </subcellularLocation>
</comment>
<dbReference type="InterPro" id="IPR002067">
    <property type="entry name" value="MCP"/>
</dbReference>
<keyword evidence="10" id="KW-1185">Reference proteome</keyword>
<evidence type="ECO:0000313" key="9">
    <source>
        <dbReference type="EMBL" id="KDO33195.1"/>
    </source>
</evidence>
<keyword evidence="3 6" id="KW-0812">Transmembrane</keyword>